<dbReference type="PROSITE" id="PS51898">
    <property type="entry name" value="TYR_RECOMBINASE"/>
    <property type="match status" value="1"/>
</dbReference>
<dbReference type="GO" id="GO:0015074">
    <property type="term" value="P:DNA integration"/>
    <property type="evidence" value="ECO:0007669"/>
    <property type="project" value="UniProtKB-KW"/>
</dbReference>
<keyword evidence="1" id="KW-0229">DNA integration</keyword>
<evidence type="ECO:0000256" key="1">
    <source>
        <dbReference type="ARBA" id="ARBA00022908"/>
    </source>
</evidence>
<dbReference type="InterPro" id="IPR011010">
    <property type="entry name" value="DNA_brk_join_enz"/>
</dbReference>
<dbReference type="SUPFAM" id="SSF56349">
    <property type="entry name" value="DNA breaking-rejoining enzymes"/>
    <property type="match status" value="1"/>
</dbReference>
<dbReference type="PANTHER" id="PTHR30349">
    <property type="entry name" value="PHAGE INTEGRASE-RELATED"/>
    <property type="match status" value="1"/>
</dbReference>
<dbReference type="EMBL" id="CP048739">
    <property type="protein sequence ID" value="QIB75354.1"/>
    <property type="molecule type" value="Genomic_DNA"/>
</dbReference>
<dbReference type="InterPro" id="IPR002104">
    <property type="entry name" value="Integrase_catalytic"/>
</dbReference>
<reference evidence="5 6" key="1">
    <citation type="submission" date="2020-02" db="EMBL/GenBank/DDBJ databases">
        <title>Whole genome sequence of Halogeometricum borinquense strain wsp4.</title>
        <authorList>
            <person name="Verma D.K."/>
            <person name="Gopal K."/>
            <person name="Prasad E.S."/>
        </authorList>
    </citation>
    <scope>NUCLEOTIDE SEQUENCE [LARGE SCALE GENOMIC DNA]</scope>
    <source>
        <strain evidence="6">wsp4</strain>
    </source>
</reference>
<dbReference type="Gene3D" id="1.10.443.10">
    <property type="entry name" value="Intergrase catalytic core"/>
    <property type="match status" value="1"/>
</dbReference>
<keyword evidence="2" id="KW-0238">DNA-binding</keyword>
<organism evidence="5 6">
    <name type="scientific">Halogeometricum borinquense</name>
    <dbReference type="NCBI Taxonomy" id="60847"/>
    <lineage>
        <taxon>Archaea</taxon>
        <taxon>Methanobacteriati</taxon>
        <taxon>Methanobacteriota</taxon>
        <taxon>Stenosarchaea group</taxon>
        <taxon>Halobacteria</taxon>
        <taxon>Halobacteriales</taxon>
        <taxon>Haloferacaceae</taxon>
        <taxon>Halogeometricum</taxon>
    </lineage>
</organism>
<dbReference type="AlphaFoldDB" id="A0A6C0UIF9"/>
<dbReference type="GeneID" id="44080592"/>
<keyword evidence="3" id="KW-0233">DNA recombination</keyword>
<dbReference type="CDD" id="cd00397">
    <property type="entry name" value="DNA_BRE_C"/>
    <property type="match status" value="1"/>
</dbReference>
<dbReference type="Proteomes" id="UP000465846">
    <property type="component" value="Chromosome"/>
</dbReference>
<name>A0A6C0UIF9_9EURY</name>
<dbReference type="GO" id="GO:0003677">
    <property type="term" value="F:DNA binding"/>
    <property type="evidence" value="ECO:0007669"/>
    <property type="project" value="UniProtKB-KW"/>
</dbReference>
<dbReference type="InterPro" id="IPR050090">
    <property type="entry name" value="Tyrosine_recombinase_XerCD"/>
</dbReference>
<evidence type="ECO:0000313" key="5">
    <source>
        <dbReference type="EMBL" id="QIB75354.1"/>
    </source>
</evidence>
<dbReference type="RefSeq" id="WP_163487134.1">
    <property type="nucleotide sequence ID" value="NZ_CP048739.1"/>
</dbReference>
<gene>
    <name evidence="5" type="ORF">G3I44_14285</name>
</gene>
<protein>
    <submittedName>
        <fullName evidence="5">Site-specific integrase</fullName>
    </submittedName>
</protein>
<evidence type="ECO:0000256" key="2">
    <source>
        <dbReference type="ARBA" id="ARBA00023125"/>
    </source>
</evidence>
<feature type="domain" description="Tyr recombinase" evidence="4">
    <location>
        <begin position="114"/>
        <end position="323"/>
    </location>
</feature>
<sequence length="332" mass="38298">MSTPRTIDEDARKFETWLNRETSCGGGTPGMYAAYIKRLDTPIDLNQMTLEEIIAVLEDAVTTPAVRSAFKKYLAYIKQTADLDIGQRRDVAFLRDEISDIQLKESTPLDKSEVLRKYLRRTEIQDLVNHVKHDLTPGDFNGNPQWYDEFRILPLLMFETGCRISEVIGKQNDPDHTGLRRADIDFEDNKVRIRNAKGGKGRFTHFHDVAPLLQSHVDQYGIQTGKVFHIPYWKQNYYFKRAGKILFGFPGPNEPTAENEHRLTAHWMRHSFATNWVIKKYQETGRWAEAKELVHNYLDHDQMATTEAYIGAAKELEQDNIFDESGGFGIEV</sequence>
<evidence type="ECO:0000256" key="3">
    <source>
        <dbReference type="ARBA" id="ARBA00023172"/>
    </source>
</evidence>
<accession>A0A6C0UIF9</accession>
<evidence type="ECO:0000259" key="4">
    <source>
        <dbReference type="PROSITE" id="PS51898"/>
    </source>
</evidence>
<dbReference type="InterPro" id="IPR013762">
    <property type="entry name" value="Integrase-like_cat_sf"/>
</dbReference>
<dbReference type="PANTHER" id="PTHR30349:SF41">
    <property type="entry name" value="INTEGRASE_RECOMBINASE PROTEIN MJ0367-RELATED"/>
    <property type="match status" value="1"/>
</dbReference>
<evidence type="ECO:0000313" key="6">
    <source>
        <dbReference type="Proteomes" id="UP000465846"/>
    </source>
</evidence>
<dbReference type="GO" id="GO:0006310">
    <property type="term" value="P:DNA recombination"/>
    <property type="evidence" value="ECO:0007669"/>
    <property type="project" value="UniProtKB-KW"/>
</dbReference>
<proteinExistence type="predicted"/>